<keyword evidence="2" id="KW-1185">Reference proteome</keyword>
<organism evidence="1 2">
    <name type="scientific">Aspergillus candidus</name>
    <dbReference type="NCBI Taxonomy" id="41067"/>
    <lineage>
        <taxon>Eukaryota</taxon>
        <taxon>Fungi</taxon>
        <taxon>Dikarya</taxon>
        <taxon>Ascomycota</taxon>
        <taxon>Pezizomycotina</taxon>
        <taxon>Eurotiomycetes</taxon>
        <taxon>Eurotiomycetidae</taxon>
        <taxon>Eurotiales</taxon>
        <taxon>Aspergillaceae</taxon>
        <taxon>Aspergillus</taxon>
        <taxon>Aspergillus subgen. Circumdati</taxon>
    </lineage>
</organism>
<dbReference type="AlphaFoldDB" id="A0A2I2FMZ5"/>
<gene>
    <name evidence="1" type="ORF">BDW47DRAFT_43306</name>
</gene>
<dbReference type="Proteomes" id="UP000234585">
    <property type="component" value="Unassembled WGS sequence"/>
</dbReference>
<evidence type="ECO:0000313" key="2">
    <source>
        <dbReference type="Proteomes" id="UP000234585"/>
    </source>
</evidence>
<reference evidence="1 2" key="1">
    <citation type="submission" date="2017-12" db="EMBL/GenBank/DDBJ databases">
        <authorList>
            <consortium name="DOE Joint Genome Institute"/>
            <person name="Haridas S."/>
            <person name="Kjaerbolling I."/>
            <person name="Vesth T.C."/>
            <person name="Frisvad J.C."/>
            <person name="Nybo J.L."/>
            <person name="Theobald S."/>
            <person name="Kuo A."/>
            <person name="Bowyer P."/>
            <person name="Matsuda Y."/>
            <person name="Mondo S."/>
            <person name="Lyhne E.K."/>
            <person name="Kogle M.E."/>
            <person name="Clum A."/>
            <person name="Lipzen A."/>
            <person name="Salamov A."/>
            <person name="Ngan C.Y."/>
            <person name="Daum C."/>
            <person name="Chiniquy J."/>
            <person name="Barry K."/>
            <person name="LaButti K."/>
            <person name="Simmons B.A."/>
            <person name="Magnuson J.K."/>
            <person name="Mortensen U.H."/>
            <person name="Larsen T.O."/>
            <person name="Grigoriev I.V."/>
            <person name="Baker S.E."/>
            <person name="Andersen M.R."/>
            <person name="Nordberg H.P."/>
            <person name="Cantor M.N."/>
            <person name="Hua S.X."/>
        </authorList>
    </citation>
    <scope>NUCLEOTIDE SEQUENCE [LARGE SCALE GENOMIC DNA]</scope>
    <source>
        <strain evidence="1 2">CBS 102.13</strain>
    </source>
</reference>
<dbReference type="RefSeq" id="XP_024675979.1">
    <property type="nucleotide sequence ID" value="XM_024819024.1"/>
</dbReference>
<accession>A0A2I2FMZ5</accession>
<proteinExistence type="predicted"/>
<sequence length="179" mass="20444">MRLTNPGVRNNLLFLRTWLPTDCLYCSEYSMPFLIPSEMACFHHPGQIIRNKAGNREDEPPTYWYMAHPRSRGQLFAWVSIGRCPSPDTRWGQPFDEPTLSQYSTMPVVRYTPKQVVIPSHLPQILMNSMYWDISPKSCLAMTFISQKQSIATGKTLQRNTIPPATSNSNAASCRLCNE</sequence>
<name>A0A2I2FMZ5_ASPCN</name>
<dbReference type="EMBL" id="KZ559119">
    <property type="protein sequence ID" value="PLB41967.1"/>
    <property type="molecule type" value="Genomic_DNA"/>
</dbReference>
<dbReference type="GeneID" id="36526184"/>
<protein>
    <submittedName>
        <fullName evidence="1">Uncharacterized protein</fullName>
    </submittedName>
</protein>
<evidence type="ECO:0000313" key="1">
    <source>
        <dbReference type="EMBL" id="PLB41967.1"/>
    </source>
</evidence>